<proteinExistence type="inferred from homology"/>
<sequence>MPLARDAAFDLFVRRLPEWWPLRTRSVGLERALSCHVEARVGGRLYERSDTGDESDWGRFRVLEAPARAVFSWHPGAPETAATEVEVRFTSTGDTSTRVELEHRQWERLGARASFVRGLFEGGWGPVLSRFEALARGEHDLPPVEGPGCVPR</sequence>
<evidence type="ECO:0000259" key="2">
    <source>
        <dbReference type="Pfam" id="PF08327"/>
    </source>
</evidence>
<dbReference type="InterPro" id="IPR013538">
    <property type="entry name" value="ASHA1/2-like_C"/>
</dbReference>
<dbReference type="SUPFAM" id="SSF55961">
    <property type="entry name" value="Bet v1-like"/>
    <property type="match status" value="1"/>
</dbReference>
<dbReference type="AlphaFoldDB" id="A0A0F6WAT5"/>
<keyword evidence="4" id="KW-1185">Reference proteome</keyword>
<evidence type="ECO:0000313" key="3">
    <source>
        <dbReference type="EMBL" id="AKF11798.1"/>
    </source>
</evidence>
<dbReference type="Proteomes" id="UP000034883">
    <property type="component" value="Chromosome"/>
</dbReference>
<evidence type="ECO:0000313" key="4">
    <source>
        <dbReference type="Proteomes" id="UP000034883"/>
    </source>
</evidence>
<dbReference type="InterPro" id="IPR023393">
    <property type="entry name" value="START-like_dom_sf"/>
</dbReference>
<reference evidence="3 4" key="1">
    <citation type="submission" date="2015-03" db="EMBL/GenBank/DDBJ databases">
        <title>Genome assembly of Sandaracinus amylolyticus DSM 53668.</title>
        <authorList>
            <person name="Sharma G."/>
            <person name="Subramanian S."/>
        </authorList>
    </citation>
    <scope>NUCLEOTIDE SEQUENCE [LARGE SCALE GENOMIC DNA]</scope>
    <source>
        <strain evidence="3 4">DSM 53668</strain>
    </source>
</reference>
<feature type="domain" description="Activator of Hsp90 ATPase homologue 1/2-like C-terminal" evidence="2">
    <location>
        <begin position="33"/>
        <end position="134"/>
    </location>
</feature>
<protein>
    <recommendedName>
        <fullName evidence="2">Activator of Hsp90 ATPase homologue 1/2-like C-terminal domain-containing protein</fullName>
    </recommendedName>
</protein>
<comment type="similarity">
    <text evidence="1">Belongs to the AHA1 family.</text>
</comment>
<dbReference type="Gene3D" id="3.30.530.20">
    <property type="match status" value="1"/>
</dbReference>
<accession>A0A0F6WAT5</accession>
<dbReference type="STRING" id="927083.DB32_008947"/>
<gene>
    <name evidence="3" type="ORF">DB32_008947</name>
</gene>
<evidence type="ECO:0000256" key="1">
    <source>
        <dbReference type="ARBA" id="ARBA00006817"/>
    </source>
</evidence>
<organism evidence="3 4">
    <name type="scientific">Sandaracinus amylolyticus</name>
    <dbReference type="NCBI Taxonomy" id="927083"/>
    <lineage>
        <taxon>Bacteria</taxon>
        <taxon>Pseudomonadati</taxon>
        <taxon>Myxococcota</taxon>
        <taxon>Polyangia</taxon>
        <taxon>Polyangiales</taxon>
        <taxon>Sandaracinaceae</taxon>
        <taxon>Sandaracinus</taxon>
    </lineage>
</organism>
<dbReference type="EMBL" id="CP011125">
    <property type="protein sequence ID" value="AKF11798.1"/>
    <property type="molecule type" value="Genomic_DNA"/>
</dbReference>
<dbReference type="Pfam" id="PF08327">
    <property type="entry name" value="AHSA1"/>
    <property type="match status" value="1"/>
</dbReference>
<dbReference type="KEGG" id="samy:DB32_008947"/>
<name>A0A0F6WAT5_9BACT</name>